<dbReference type="InterPro" id="IPR037049">
    <property type="entry name" value="DUF1214_C_sf"/>
</dbReference>
<dbReference type="SUPFAM" id="SSF160935">
    <property type="entry name" value="VPA0735-like"/>
    <property type="match status" value="1"/>
</dbReference>
<feature type="domain" description="DUF1214" evidence="2">
    <location>
        <begin position="376"/>
        <end position="481"/>
    </location>
</feature>
<dbReference type="InterPro" id="IPR037050">
    <property type="entry name" value="DUF1254_sf"/>
</dbReference>
<keyword evidence="1" id="KW-0732">Signal</keyword>
<proteinExistence type="predicted"/>
<feature type="domain" description="DUF1254" evidence="3">
    <location>
        <begin position="81"/>
        <end position="231"/>
    </location>
</feature>
<dbReference type="Pfam" id="PF06742">
    <property type="entry name" value="DUF1214"/>
    <property type="match status" value="1"/>
</dbReference>
<reference evidence="4 5" key="1">
    <citation type="submission" date="2016-01" db="EMBL/GenBank/DDBJ databases">
        <authorList>
            <person name="Oliw E.H."/>
        </authorList>
    </citation>
    <scope>NUCLEOTIDE SEQUENCE [LARGE SCALE GENOMIC DNA]</scope>
    <source>
        <strain evidence="4">LMG 27134</strain>
    </source>
</reference>
<feature type="chain" id="PRO_5008502121" evidence="1">
    <location>
        <begin position="26"/>
        <end position="497"/>
    </location>
</feature>
<dbReference type="AlphaFoldDB" id="A0A158JLT4"/>
<keyword evidence="4" id="KW-0449">Lipoprotein</keyword>
<evidence type="ECO:0000256" key="1">
    <source>
        <dbReference type="SAM" id="SignalP"/>
    </source>
</evidence>
<dbReference type="Pfam" id="PF06863">
    <property type="entry name" value="DUF1254"/>
    <property type="match status" value="1"/>
</dbReference>
<dbReference type="Gene3D" id="1.10.3360.10">
    <property type="entry name" value="VPA0735-like domain"/>
    <property type="match status" value="1"/>
</dbReference>
<dbReference type="Gene3D" id="2.60.40.1610">
    <property type="entry name" value="Domain of unknown function DUF1254"/>
    <property type="match status" value="1"/>
</dbReference>
<dbReference type="PROSITE" id="PS51257">
    <property type="entry name" value="PROKAR_LIPOPROTEIN"/>
    <property type="match status" value="1"/>
</dbReference>
<dbReference type="RefSeq" id="WP_062092289.1">
    <property type="nucleotide sequence ID" value="NZ_FCOK02000097.1"/>
</dbReference>
<protein>
    <submittedName>
        <fullName evidence="4">Putative lipoprotein</fullName>
    </submittedName>
</protein>
<dbReference type="Gene3D" id="2.60.120.600">
    <property type="entry name" value="Domain of unknown function DUF1214, C-terminal domain"/>
    <property type="match status" value="1"/>
</dbReference>
<dbReference type="PANTHER" id="PTHR36509">
    <property type="entry name" value="BLL3101 PROTEIN"/>
    <property type="match status" value="1"/>
</dbReference>
<sequence length="497" mass="52944">MKNNRRWAVSLYAALWVAAGLSSLAVLGGCATQAPVVTSGDGWRKDQVADAYVFGYPLVVSDLAREKATGGDASRPGQAPVNTLRHATALPPVGASGRPSVDTLESTAWLDVSSGPVLVSLPNTPNAPRGRYYDARAFDAWTNVIYSSIPRTADRPAPVKKLSAKAARAARLAAEQANVIAFVPAGYTGPLPEGVTRVDAPTRYVWLSIRVRVNGQRDVREARKLQTAMSIEAPSADKTSVATAGSAWPNVTASTPTVVTGGDKADSLDATAFFTRLEKAMQDNPPVPNDPHAVSLLADLGVKAGEPVQFRPADADLLASGLADGRTRVDTVPSNAISRNGWVWFGDGAGNYDTDYTLRGFLARHQPGTGTKDDEVKPVAFSDSDGHALNGANEYVLHFAPNQLPPVRGFWTLTAYTKDGALIDDKALRLSLNDRDRLKKNRDGSVDVSVSAAEPAKARVSNWLPAPDGDFQLVFRLYAPKPDASNGTWAPPAIERQ</sequence>
<dbReference type="InterPro" id="IPR010621">
    <property type="entry name" value="DUF1214"/>
</dbReference>
<organism evidence="4 5">
    <name type="scientific">Caballeronia udeis</name>
    <dbReference type="NCBI Taxonomy" id="1232866"/>
    <lineage>
        <taxon>Bacteria</taxon>
        <taxon>Pseudomonadati</taxon>
        <taxon>Pseudomonadota</taxon>
        <taxon>Betaproteobacteria</taxon>
        <taxon>Burkholderiales</taxon>
        <taxon>Burkholderiaceae</taxon>
        <taxon>Caballeronia</taxon>
    </lineage>
</organism>
<evidence type="ECO:0000313" key="5">
    <source>
        <dbReference type="Proteomes" id="UP000054683"/>
    </source>
</evidence>
<dbReference type="OrthoDB" id="104565at2"/>
<dbReference type="InterPro" id="IPR010679">
    <property type="entry name" value="DUF1254"/>
</dbReference>
<gene>
    <name evidence="4" type="ORF">AWB69_08206</name>
</gene>
<evidence type="ECO:0000259" key="2">
    <source>
        <dbReference type="Pfam" id="PF06742"/>
    </source>
</evidence>
<dbReference type="Proteomes" id="UP000054683">
    <property type="component" value="Unassembled WGS sequence"/>
</dbReference>
<evidence type="ECO:0000313" key="4">
    <source>
        <dbReference type="EMBL" id="SAL69443.1"/>
    </source>
</evidence>
<feature type="signal peptide" evidence="1">
    <location>
        <begin position="1"/>
        <end position="25"/>
    </location>
</feature>
<dbReference type="PANTHER" id="PTHR36509:SF2">
    <property type="entry name" value="BLL3101 PROTEIN"/>
    <property type="match status" value="1"/>
</dbReference>
<evidence type="ECO:0000259" key="3">
    <source>
        <dbReference type="Pfam" id="PF06863"/>
    </source>
</evidence>
<name>A0A158JLT4_9BURK</name>
<accession>A0A158JLT4</accession>
<dbReference type="EMBL" id="FCOK02000097">
    <property type="protein sequence ID" value="SAL69443.1"/>
    <property type="molecule type" value="Genomic_DNA"/>
</dbReference>